<reference evidence="2" key="1">
    <citation type="submission" date="2022-03" db="EMBL/GenBank/DDBJ databases">
        <authorList>
            <person name="Alioto T."/>
            <person name="Alioto T."/>
            <person name="Gomez Garrido J."/>
        </authorList>
    </citation>
    <scope>NUCLEOTIDE SEQUENCE</scope>
</reference>
<name>A0AAD1T602_PELCU</name>
<dbReference type="InterPro" id="IPR036691">
    <property type="entry name" value="Endo/exonu/phosph_ase_sf"/>
</dbReference>
<proteinExistence type="predicted"/>
<evidence type="ECO:0000313" key="3">
    <source>
        <dbReference type="Proteomes" id="UP001295444"/>
    </source>
</evidence>
<evidence type="ECO:0000313" key="2">
    <source>
        <dbReference type="EMBL" id="CAH2315953.1"/>
    </source>
</evidence>
<sequence>MADPNGRYLFLKGTIADHTYTFACLYSHNRRQHIFINRTLTRLESFREGLLVVAGDLNLLLDPRMDTSRGTSTVPTHNNASSEQAEAGGLLEGRVTRKIATTPIIRRSTCTKAALITYSLRRNI</sequence>
<dbReference type="SUPFAM" id="SSF56219">
    <property type="entry name" value="DNase I-like"/>
    <property type="match status" value="1"/>
</dbReference>
<dbReference type="Proteomes" id="UP001295444">
    <property type="component" value="Chromosome 09"/>
</dbReference>
<accession>A0AAD1T602</accession>
<dbReference type="AlphaFoldDB" id="A0AAD1T602"/>
<evidence type="ECO:0008006" key="4">
    <source>
        <dbReference type="Google" id="ProtNLM"/>
    </source>
</evidence>
<evidence type="ECO:0000256" key="1">
    <source>
        <dbReference type="SAM" id="MobiDB-lite"/>
    </source>
</evidence>
<dbReference type="Gene3D" id="3.60.10.10">
    <property type="entry name" value="Endonuclease/exonuclease/phosphatase"/>
    <property type="match status" value="1"/>
</dbReference>
<protein>
    <recommendedName>
        <fullName evidence="4">Endonuclease/exonuclease/phosphatase domain-containing protein</fullName>
    </recommendedName>
</protein>
<keyword evidence="3" id="KW-1185">Reference proteome</keyword>
<dbReference type="EMBL" id="OW240920">
    <property type="protein sequence ID" value="CAH2315953.1"/>
    <property type="molecule type" value="Genomic_DNA"/>
</dbReference>
<feature type="region of interest" description="Disordered" evidence="1">
    <location>
        <begin position="68"/>
        <end position="87"/>
    </location>
</feature>
<gene>
    <name evidence="2" type="ORF">PECUL_23A017453</name>
</gene>
<organism evidence="2 3">
    <name type="scientific">Pelobates cultripes</name>
    <name type="common">Western spadefoot toad</name>
    <dbReference type="NCBI Taxonomy" id="61616"/>
    <lineage>
        <taxon>Eukaryota</taxon>
        <taxon>Metazoa</taxon>
        <taxon>Chordata</taxon>
        <taxon>Craniata</taxon>
        <taxon>Vertebrata</taxon>
        <taxon>Euteleostomi</taxon>
        <taxon>Amphibia</taxon>
        <taxon>Batrachia</taxon>
        <taxon>Anura</taxon>
        <taxon>Pelobatoidea</taxon>
        <taxon>Pelobatidae</taxon>
        <taxon>Pelobates</taxon>
    </lineage>
</organism>
<feature type="compositionally biased region" description="Polar residues" evidence="1">
    <location>
        <begin position="68"/>
        <end position="84"/>
    </location>
</feature>